<dbReference type="SUPFAM" id="SSF50494">
    <property type="entry name" value="Trypsin-like serine proteases"/>
    <property type="match status" value="2"/>
</dbReference>
<dbReference type="CDD" id="cd06786">
    <property type="entry name" value="cpPDZ1_ScNma111-like"/>
    <property type="match status" value="1"/>
</dbReference>
<dbReference type="PANTHER" id="PTHR46366:SF1">
    <property type="entry name" value="PDZ DOMAIN-CONTAINING PROTEIN C1685.05"/>
    <property type="match status" value="1"/>
</dbReference>
<dbReference type="Gene3D" id="2.40.10.10">
    <property type="entry name" value="Trypsin-like serine proteases"/>
    <property type="match status" value="2"/>
</dbReference>
<dbReference type="InterPro" id="IPR043504">
    <property type="entry name" value="Peptidase_S1_PA_chymotrypsin"/>
</dbReference>
<dbReference type="InterPro" id="IPR001478">
    <property type="entry name" value="PDZ"/>
</dbReference>
<dbReference type="Pfam" id="PF13365">
    <property type="entry name" value="Trypsin_2"/>
    <property type="match status" value="1"/>
</dbReference>
<dbReference type="InterPro" id="IPR025926">
    <property type="entry name" value="PDZ-like_dom"/>
</dbReference>
<dbReference type="PANTHER" id="PTHR46366">
    <property type="entry name" value="PRO-APOPTOTIC SERINE PROTEASE NMA111"/>
    <property type="match status" value="1"/>
</dbReference>
<dbReference type="Gene3D" id="2.30.42.10">
    <property type="match status" value="2"/>
</dbReference>
<dbReference type="SMART" id="SM00228">
    <property type="entry name" value="PDZ"/>
    <property type="match status" value="3"/>
</dbReference>
<feature type="domain" description="PDZ" evidence="1">
    <location>
        <begin position="271"/>
        <end position="349"/>
    </location>
</feature>
<protein>
    <submittedName>
        <fullName evidence="2">Nma111p</fullName>
    </submittedName>
</protein>
<dbReference type="InterPro" id="IPR036034">
    <property type="entry name" value="PDZ_sf"/>
</dbReference>
<sequence length="967" mass="108479">MIGEKDLNSNSQSFKAVDTPLNNDEQILNDIHSGSITSPTKSWEPILEKSINAIVSIKANRVRSFDTERAADYSATGFIVDKERGIILSNRHVVSPAPIVAQAIFRNYEEVELQPIYRDPVHDFGFFKFDPSKIKFMDLVQIPLCPEKAKVGIEIRVAGNDNCETLSILSGTLARLDRRAPLYGAGNYNDFNTFYLQAASGTSGGSSGSPVLDIEGNAVALNAGGTKEASSSFYLPLNRVKRALKYIQEGKEVPRGTLQTEFEYKPYDELRHLGLKSSIEQEIRKKFPDETGLLVVRIVLPKGPADGLLIPGDIIIRANKNMIANFTQLFSIIDDSVGEDIELTICRGKEQLDVKLKIQDLHSITPNRFVEIGGGIVNELSYQLAYSYSWSVGGPYIAEGGYMFTCASAWRMSIITSVNNIPTPSLNEFIEAMKTLPDGARVPIKFYHITNINNEKTSIMHVDRHWHKFKIAVRNDTTGLWNYEEMPPSPSIHSYKPETAQIQDLDESLQPAGKIWPSLVTVTFNLPYNVNGLRNTSNTQFYGAGVILSIDPPLILCDRYTVPISIGDIFITFANNIIIPGKLTYLHPLYNYAILTYDKTLLGKTPIKAIELSDKELVQGDSVYLVGICSDCTPVVKKTTVKRVTNVYLSKCYPLRWRGLNFEDVRLDDYVESLGGVLCDSDGNVQGLWLTYSAQDNKHNDLTYKCGFSISLVKPILNSLKLDEFPKLHGLDIEFWTIQISKAKDYGLSDEWVRKVESIPNSKNNLLRILNILDSTSPSGKSLEVGDIILMINNNMVTKMSDLPMAFHYSEEVDMLILRDGKELDIKIKTTPYYGKETTKIIGWSGAIIQEPYEAALERIKNVPTGVYVSFRFNGSPALKLSQGVWIVELQGREVNDIDSFLKAIYAHEKEIKEKPEENNDGYVRIKTISDTNVTEVVTMKLDPHYWGIWQLVEDKEALTGWKFIES</sequence>
<dbReference type="OrthoDB" id="4217619at2759"/>
<keyword evidence="3" id="KW-1185">Reference proteome</keyword>
<reference evidence="2 3" key="1">
    <citation type="submission" date="2014-02" db="EMBL/GenBank/DDBJ databases">
        <title>Single nucleus genome sequencing reveals high similarity among nuclei of an endomycorrhizal fungus.</title>
        <authorList>
            <person name="Lin K."/>
            <person name="Geurts R."/>
            <person name="Zhang Z."/>
            <person name="Limpens E."/>
            <person name="Saunders D.G."/>
            <person name="Mu D."/>
            <person name="Pang E."/>
            <person name="Cao H."/>
            <person name="Cha H."/>
            <person name="Lin T."/>
            <person name="Zhou Q."/>
            <person name="Shang Y."/>
            <person name="Li Y."/>
            <person name="Ivanov S."/>
            <person name="Sharma T."/>
            <person name="Velzen R.V."/>
            <person name="Ruijter N.D."/>
            <person name="Aanen D.K."/>
            <person name="Win J."/>
            <person name="Kamoun S."/>
            <person name="Bisseling T."/>
            <person name="Huang S."/>
        </authorList>
    </citation>
    <scope>NUCLEOTIDE SEQUENCE [LARGE SCALE GENOMIC DNA]</scope>
    <source>
        <strain evidence="3">DAOM197198w</strain>
    </source>
</reference>
<comment type="caution">
    <text evidence="2">The sequence shown here is derived from an EMBL/GenBank/DDBJ whole genome shotgun (WGS) entry which is preliminary data.</text>
</comment>
<organism evidence="2 3">
    <name type="scientific">Rhizophagus irregularis (strain DAOM 197198w)</name>
    <name type="common">Glomus intraradices</name>
    <dbReference type="NCBI Taxonomy" id="1432141"/>
    <lineage>
        <taxon>Eukaryota</taxon>
        <taxon>Fungi</taxon>
        <taxon>Fungi incertae sedis</taxon>
        <taxon>Mucoromycota</taxon>
        <taxon>Glomeromycotina</taxon>
        <taxon>Glomeromycetes</taxon>
        <taxon>Glomerales</taxon>
        <taxon>Glomeraceae</taxon>
        <taxon>Rhizophagus</taxon>
    </lineage>
</organism>
<name>A0A015IZG6_RHIIW</name>
<gene>
    <name evidence="2" type="ORF">RirG_185650</name>
</gene>
<dbReference type="HOGENOM" id="CLU_003212_0_0_1"/>
<dbReference type="SUPFAM" id="SSF50156">
    <property type="entry name" value="PDZ domain-like"/>
    <property type="match status" value="2"/>
</dbReference>
<dbReference type="STRING" id="1432141.A0A015IZG6"/>
<evidence type="ECO:0000259" key="1">
    <source>
        <dbReference type="SMART" id="SM00228"/>
    </source>
</evidence>
<dbReference type="SMR" id="A0A015IZG6"/>
<dbReference type="AlphaFoldDB" id="A0A015IZG6"/>
<feature type="domain" description="PDZ" evidence="1">
    <location>
        <begin position="843"/>
        <end position="920"/>
    </location>
</feature>
<evidence type="ECO:0000313" key="3">
    <source>
        <dbReference type="Proteomes" id="UP000022910"/>
    </source>
</evidence>
<dbReference type="CDD" id="cd06719">
    <property type="entry name" value="PDZ2-4_Nma111p-like"/>
    <property type="match status" value="1"/>
</dbReference>
<feature type="domain" description="PDZ" evidence="1">
    <location>
        <begin position="734"/>
        <end position="821"/>
    </location>
</feature>
<dbReference type="Proteomes" id="UP000022910">
    <property type="component" value="Unassembled WGS sequence"/>
</dbReference>
<accession>A0A015IZG6</accession>
<evidence type="ECO:0000313" key="2">
    <source>
        <dbReference type="EMBL" id="EXX59810.1"/>
    </source>
</evidence>
<dbReference type="Pfam" id="PF12812">
    <property type="entry name" value="PDZ_1"/>
    <property type="match status" value="1"/>
</dbReference>
<dbReference type="InterPro" id="IPR009003">
    <property type="entry name" value="Peptidase_S1_PA"/>
</dbReference>
<proteinExistence type="predicted"/>
<dbReference type="EMBL" id="JEMT01026178">
    <property type="protein sequence ID" value="EXX59810.1"/>
    <property type="molecule type" value="Genomic_DNA"/>
</dbReference>